<proteinExistence type="predicted"/>
<sequence>MMNHPLSHWRMARAQRRSRMMRVSNSLTPARLRAVVPLRARLVEKLLRTLVAAASMLLIFVLSSAGCLLSPPVRYLYITQN</sequence>
<protein>
    <submittedName>
        <fullName evidence="1">Uncharacterized protein</fullName>
    </submittedName>
</protein>
<evidence type="ECO:0000313" key="1">
    <source>
        <dbReference type="EMBL" id="AKH48120.1"/>
    </source>
</evidence>
<name>A0A0F7L847_9VIRU</name>
<organism evidence="1">
    <name type="scientific">uncultured marine virus</name>
    <dbReference type="NCBI Taxonomy" id="186617"/>
    <lineage>
        <taxon>Viruses</taxon>
        <taxon>environmental samples</taxon>
    </lineage>
</organism>
<reference evidence="1" key="2">
    <citation type="submission" date="2015-03" db="EMBL/GenBank/DDBJ databases">
        <authorList>
            <person name="Chow C.-E.T."/>
            <person name="Winget D.M."/>
            <person name="White R.A.III."/>
            <person name="Hallam S.J."/>
            <person name="Suttle C.A."/>
        </authorList>
    </citation>
    <scope>NUCLEOTIDE SEQUENCE</scope>
    <source>
        <strain evidence="1">Oxic1_6</strain>
    </source>
</reference>
<reference evidence="1" key="1">
    <citation type="journal article" date="2015" name="Front. Microbiol.">
        <title>Combining genomic sequencing methods to explore viral diversity and reveal potential virus-host interactions.</title>
        <authorList>
            <person name="Chow C.E."/>
            <person name="Winget D.M."/>
            <person name="White R.A.III."/>
            <person name="Hallam S.J."/>
            <person name="Suttle C.A."/>
        </authorList>
    </citation>
    <scope>NUCLEOTIDE SEQUENCE</scope>
    <source>
        <strain evidence="1">Oxic1_6</strain>
    </source>
</reference>
<accession>A0A0F7L847</accession>
<dbReference type="EMBL" id="KR029601">
    <property type="protein sequence ID" value="AKH48120.1"/>
    <property type="molecule type" value="Genomic_DNA"/>
</dbReference>